<keyword evidence="3" id="KW-1185">Reference proteome</keyword>
<reference evidence="2 3" key="1">
    <citation type="journal article" date="2011" name="Cell">
        <title>The monarch butterfly genome yields insights into long-distance migration.</title>
        <authorList>
            <person name="Zhan S."/>
            <person name="Merlin C."/>
            <person name="Boore J.L."/>
            <person name="Reppert S.M."/>
        </authorList>
    </citation>
    <scope>NUCLEOTIDE SEQUENCE [LARGE SCALE GENOMIC DNA]</scope>
    <source>
        <strain evidence="2">F-2</strain>
    </source>
</reference>
<dbReference type="Proteomes" id="UP000007151">
    <property type="component" value="Unassembled WGS sequence"/>
</dbReference>
<keyword evidence="1" id="KW-1133">Transmembrane helix</keyword>
<dbReference type="STRING" id="278856.A0A212FKP1"/>
<evidence type="ECO:0000313" key="2">
    <source>
        <dbReference type="EMBL" id="OWR54308.1"/>
    </source>
</evidence>
<keyword evidence="1" id="KW-0472">Membrane</keyword>
<evidence type="ECO:0000256" key="1">
    <source>
        <dbReference type="SAM" id="Phobius"/>
    </source>
</evidence>
<dbReference type="AlphaFoldDB" id="A0A212FKP1"/>
<dbReference type="EMBL" id="AGBW02008009">
    <property type="protein sequence ID" value="OWR54308.1"/>
    <property type="molecule type" value="Genomic_DNA"/>
</dbReference>
<dbReference type="KEGG" id="dpl:KGM_200112"/>
<keyword evidence="1" id="KW-0812">Transmembrane</keyword>
<protein>
    <submittedName>
        <fullName evidence="2">Uncharacterized protein</fullName>
    </submittedName>
</protein>
<dbReference type="eggNOG" id="ENOG502RU7C">
    <property type="taxonomic scope" value="Eukaryota"/>
</dbReference>
<feature type="transmembrane region" description="Helical" evidence="1">
    <location>
        <begin position="45"/>
        <end position="66"/>
    </location>
</feature>
<accession>A0A212FKP1</accession>
<sequence length="215" mass="21778">MSPETQTHQCIGFSRREDEIELISRSRSPLCATPRSIPTTVHFTLSIRMLLCSGIVISVLVCVAALEAKPQPYLGLNGLGMAGLGSGYGNGMLGMGMQGLGLGAGGLGGLGGIGTSGLGYSQGGGYGSNQFNSGAGGLANQLMHTGGMGNFHDVGQHHSSLSSITQAENTDNHNIGGGQVFDTGALSGTGFNQFGNGGSRYGNGFGSGQLMNSFI</sequence>
<name>A0A212FKP1_DANPL</name>
<dbReference type="InParanoid" id="A0A212FKP1"/>
<comment type="caution">
    <text evidence="2">The sequence shown here is derived from an EMBL/GenBank/DDBJ whole genome shotgun (WGS) entry which is preliminary data.</text>
</comment>
<organism evidence="2 3">
    <name type="scientific">Danaus plexippus plexippus</name>
    <dbReference type="NCBI Taxonomy" id="278856"/>
    <lineage>
        <taxon>Eukaryota</taxon>
        <taxon>Metazoa</taxon>
        <taxon>Ecdysozoa</taxon>
        <taxon>Arthropoda</taxon>
        <taxon>Hexapoda</taxon>
        <taxon>Insecta</taxon>
        <taxon>Pterygota</taxon>
        <taxon>Neoptera</taxon>
        <taxon>Endopterygota</taxon>
        <taxon>Lepidoptera</taxon>
        <taxon>Glossata</taxon>
        <taxon>Ditrysia</taxon>
        <taxon>Papilionoidea</taxon>
        <taxon>Nymphalidae</taxon>
        <taxon>Danainae</taxon>
        <taxon>Danaini</taxon>
        <taxon>Danaina</taxon>
        <taxon>Danaus</taxon>
        <taxon>Danaus</taxon>
    </lineage>
</organism>
<proteinExistence type="predicted"/>
<evidence type="ECO:0000313" key="3">
    <source>
        <dbReference type="Proteomes" id="UP000007151"/>
    </source>
</evidence>
<gene>
    <name evidence="2" type="ORF">KGM_200112</name>
</gene>